<feature type="compositionally biased region" description="Polar residues" evidence="1">
    <location>
        <begin position="23"/>
        <end position="33"/>
    </location>
</feature>
<evidence type="ECO:0000313" key="2">
    <source>
        <dbReference type="EMBL" id="KAK2838067.1"/>
    </source>
</evidence>
<comment type="caution">
    <text evidence="2">The sequence shown here is derived from an EMBL/GenBank/DDBJ whole genome shotgun (WGS) entry which is preliminary data.</text>
</comment>
<dbReference type="Proteomes" id="UP001187415">
    <property type="component" value="Unassembled WGS sequence"/>
</dbReference>
<accession>A0AA88MKC8</accession>
<feature type="region of interest" description="Disordered" evidence="1">
    <location>
        <begin position="18"/>
        <end position="44"/>
    </location>
</feature>
<dbReference type="EMBL" id="JAUPFM010000011">
    <property type="protein sequence ID" value="KAK2838067.1"/>
    <property type="molecule type" value="Genomic_DNA"/>
</dbReference>
<keyword evidence="3" id="KW-1185">Reference proteome</keyword>
<gene>
    <name evidence="2" type="ORF">Q5P01_015279</name>
</gene>
<organism evidence="2 3">
    <name type="scientific">Channa striata</name>
    <name type="common">Snakehead murrel</name>
    <name type="synonym">Ophicephalus striatus</name>
    <dbReference type="NCBI Taxonomy" id="64152"/>
    <lineage>
        <taxon>Eukaryota</taxon>
        <taxon>Metazoa</taxon>
        <taxon>Chordata</taxon>
        <taxon>Craniata</taxon>
        <taxon>Vertebrata</taxon>
        <taxon>Euteleostomi</taxon>
        <taxon>Actinopterygii</taxon>
        <taxon>Neopterygii</taxon>
        <taxon>Teleostei</taxon>
        <taxon>Neoteleostei</taxon>
        <taxon>Acanthomorphata</taxon>
        <taxon>Anabantaria</taxon>
        <taxon>Anabantiformes</taxon>
        <taxon>Channoidei</taxon>
        <taxon>Channidae</taxon>
        <taxon>Channa</taxon>
    </lineage>
</organism>
<reference evidence="2" key="1">
    <citation type="submission" date="2023-07" db="EMBL/GenBank/DDBJ databases">
        <title>Chromosome-level Genome Assembly of Striped Snakehead (Channa striata).</title>
        <authorList>
            <person name="Liu H."/>
        </authorList>
    </citation>
    <scope>NUCLEOTIDE SEQUENCE</scope>
    <source>
        <strain evidence="2">Gz</strain>
        <tissue evidence="2">Muscle</tissue>
    </source>
</reference>
<proteinExistence type="predicted"/>
<sequence>MTPAPSWKKISAKLPWTRRRSLESAQTQLSQMEHQPAESEGGDMAEGTVHLPLSVCCRGPAESCLVSFQQFSRCPHLQTHRVLCPILALLRGRVYPRVPSWALALDRTPHQALFTV</sequence>
<protein>
    <submittedName>
        <fullName evidence="2">Uncharacterized protein</fullName>
    </submittedName>
</protein>
<name>A0AA88MKC8_CHASR</name>
<evidence type="ECO:0000313" key="3">
    <source>
        <dbReference type="Proteomes" id="UP001187415"/>
    </source>
</evidence>
<evidence type="ECO:0000256" key="1">
    <source>
        <dbReference type="SAM" id="MobiDB-lite"/>
    </source>
</evidence>
<dbReference type="AlphaFoldDB" id="A0AA88MKC8"/>